<dbReference type="AlphaFoldDB" id="A0A4Y8Q0E9"/>
<evidence type="ECO:0000313" key="1">
    <source>
        <dbReference type="EMBL" id="TFE87225.1"/>
    </source>
</evidence>
<accession>A0A4Y8Q0E9</accession>
<reference evidence="1 2" key="1">
    <citation type="submission" date="2017-03" db="EMBL/GenBank/DDBJ databases">
        <title>Isolation of Levoglucosan Utilizing Bacteria.</title>
        <authorList>
            <person name="Arya A.S."/>
        </authorList>
    </citation>
    <scope>NUCLEOTIDE SEQUENCE [LARGE SCALE GENOMIC DNA]</scope>
    <source>
        <strain evidence="1 2">MEC069</strain>
    </source>
</reference>
<dbReference type="Proteomes" id="UP000298246">
    <property type="component" value="Unassembled WGS sequence"/>
</dbReference>
<dbReference type="EMBL" id="MYFO01000014">
    <property type="protein sequence ID" value="TFE87225.1"/>
    <property type="molecule type" value="Genomic_DNA"/>
</dbReference>
<gene>
    <name evidence="1" type="ORF">B5M42_12300</name>
</gene>
<protein>
    <submittedName>
        <fullName evidence="1">Uncharacterized protein</fullName>
    </submittedName>
</protein>
<evidence type="ECO:0000313" key="2">
    <source>
        <dbReference type="Proteomes" id="UP000298246"/>
    </source>
</evidence>
<keyword evidence="2" id="KW-1185">Reference proteome</keyword>
<organism evidence="1 2">
    <name type="scientific">Paenibacillus athensensis</name>
    <dbReference type="NCBI Taxonomy" id="1967502"/>
    <lineage>
        <taxon>Bacteria</taxon>
        <taxon>Bacillati</taxon>
        <taxon>Bacillota</taxon>
        <taxon>Bacilli</taxon>
        <taxon>Bacillales</taxon>
        <taxon>Paenibacillaceae</taxon>
        <taxon>Paenibacillus</taxon>
    </lineage>
</organism>
<proteinExistence type="predicted"/>
<name>A0A4Y8Q0E9_9BACL</name>
<comment type="caution">
    <text evidence="1">The sequence shown here is derived from an EMBL/GenBank/DDBJ whole genome shotgun (WGS) entry which is preliminary data.</text>
</comment>
<sequence length="147" mass="17185">MNAGNEVQVVLKLFQKLFHAWSRLSRTEQATNSGASYKAMEIEVVIKCFVSDYEKPFRVIFKVLRQGSFFTKHIFIQPDNAKSHHELFYNYSALGMSPEELKKYGATDHAEYRFATIEEARKVKETTAQYIRFLIREHQQEQVAKIS</sequence>